<organism evidence="1 2">
    <name type="scientific">Volvox reticuliferus</name>
    <dbReference type="NCBI Taxonomy" id="1737510"/>
    <lineage>
        <taxon>Eukaryota</taxon>
        <taxon>Viridiplantae</taxon>
        <taxon>Chlorophyta</taxon>
        <taxon>core chlorophytes</taxon>
        <taxon>Chlorophyceae</taxon>
        <taxon>CS clade</taxon>
        <taxon>Chlamydomonadales</taxon>
        <taxon>Volvocaceae</taxon>
        <taxon>Volvox</taxon>
    </lineage>
</organism>
<dbReference type="Proteomes" id="UP000722791">
    <property type="component" value="Unassembled WGS sequence"/>
</dbReference>
<reference evidence="1" key="1">
    <citation type="journal article" date="2021" name="Proc. Natl. Acad. Sci. U.S.A.">
        <title>Three genomes in the algal genus Volvox reveal the fate of a haploid sex-determining region after a transition to homothallism.</title>
        <authorList>
            <person name="Yamamoto K."/>
            <person name="Hamaji T."/>
            <person name="Kawai-Toyooka H."/>
            <person name="Matsuzaki R."/>
            <person name="Takahashi F."/>
            <person name="Nishimura Y."/>
            <person name="Kawachi M."/>
            <person name="Noguchi H."/>
            <person name="Minakuchi Y."/>
            <person name="Umen J.G."/>
            <person name="Toyoda A."/>
            <person name="Nozaki H."/>
        </authorList>
    </citation>
    <scope>NUCLEOTIDE SEQUENCE</scope>
    <source>
        <strain evidence="1">NIES-3785</strain>
    </source>
</reference>
<accession>A0A8J4LY24</accession>
<feature type="non-terminal residue" evidence="1">
    <location>
        <position position="182"/>
    </location>
</feature>
<comment type="caution">
    <text evidence="1">The sequence shown here is derived from an EMBL/GenBank/DDBJ whole genome shotgun (WGS) entry which is preliminary data.</text>
</comment>
<gene>
    <name evidence="1" type="ORF">Vretimale_18285</name>
</gene>
<name>A0A8J4LY24_9CHLO</name>
<dbReference type="AlphaFoldDB" id="A0A8J4LY24"/>
<evidence type="ECO:0000313" key="1">
    <source>
        <dbReference type="EMBL" id="GIM15518.1"/>
    </source>
</evidence>
<evidence type="ECO:0000313" key="2">
    <source>
        <dbReference type="Proteomes" id="UP000722791"/>
    </source>
</evidence>
<dbReference type="EMBL" id="BNCQ01000066">
    <property type="protein sequence ID" value="GIM15518.1"/>
    <property type="molecule type" value="Genomic_DNA"/>
</dbReference>
<proteinExistence type="predicted"/>
<protein>
    <submittedName>
        <fullName evidence="1">Uncharacterized protein</fullName>
    </submittedName>
</protein>
<sequence length="182" mass="18843">MLAATSTLLHICTERICVLCPHPMQAASAGAAVMVGWSSHQARRLFDKDSPHEEPLLTAQLAGWTLRALLVAPQQRLQTADGGNSGNGAGPSISIAWASGSALTAATPETAAVLTADGSARLARWSTVAVEQLRAVETAVAAASGNTHGRVLLPRLVVAAMETTRPTKDGWLGGLVVHAPTR</sequence>